<organism evidence="6 7">
    <name type="scientific">Marispirochaeta aestuarii</name>
    <dbReference type="NCBI Taxonomy" id="1963862"/>
    <lineage>
        <taxon>Bacteria</taxon>
        <taxon>Pseudomonadati</taxon>
        <taxon>Spirochaetota</taxon>
        <taxon>Spirochaetia</taxon>
        <taxon>Spirochaetales</taxon>
        <taxon>Spirochaetaceae</taxon>
        <taxon>Marispirochaeta</taxon>
    </lineage>
</organism>
<dbReference type="GO" id="GO:0005886">
    <property type="term" value="C:plasma membrane"/>
    <property type="evidence" value="ECO:0007669"/>
    <property type="project" value="TreeGrafter"/>
</dbReference>
<dbReference type="EMBL" id="MWQY01000005">
    <property type="protein sequence ID" value="ORC36655.1"/>
    <property type="molecule type" value="Genomic_DNA"/>
</dbReference>
<reference evidence="6 7" key="1">
    <citation type="submission" date="2017-03" db="EMBL/GenBank/DDBJ databases">
        <title>Draft Genome sequence of Marispirochaeta sp. strain JC444.</title>
        <authorList>
            <person name="Shivani Y."/>
            <person name="Subhash Y."/>
            <person name="Sasikala C."/>
            <person name="Ramana C."/>
        </authorList>
    </citation>
    <scope>NUCLEOTIDE SEQUENCE [LARGE SCALE GENOMIC DNA]</scope>
    <source>
        <strain evidence="6 7">JC444</strain>
    </source>
</reference>
<dbReference type="Proteomes" id="UP000192343">
    <property type="component" value="Unassembled WGS sequence"/>
</dbReference>
<name>A0A1Y1S0G5_9SPIO</name>
<evidence type="ECO:0000256" key="3">
    <source>
        <dbReference type="ARBA" id="ARBA00022989"/>
    </source>
</evidence>
<dbReference type="AlphaFoldDB" id="A0A1Y1S0G5"/>
<feature type="transmembrane region" description="Helical" evidence="5">
    <location>
        <begin position="70"/>
        <end position="93"/>
    </location>
</feature>
<evidence type="ECO:0000256" key="4">
    <source>
        <dbReference type="ARBA" id="ARBA00023136"/>
    </source>
</evidence>
<evidence type="ECO:0000256" key="2">
    <source>
        <dbReference type="ARBA" id="ARBA00022692"/>
    </source>
</evidence>
<feature type="transmembrane region" description="Helical" evidence="5">
    <location>
        <begin position="100"/>
        <end position="120"/>
    </location>
</feature>
<dbReference type="OrthoDB" id="8075495at2"/>
<feature type="transmembrane region" description="Helical" evidence="5">
    <location>
        <begin position="126"/>
        <end position="146"/>
    </location>
</feature>
<feature type="transmembrane region" description="Helical" evidence="5">
    <location>
        <begin position="21"/>
        <end position="50"/>
    </location>
</feature>
<comment type="subcellular location">
    <subcellularLocation>
        <location evidence="1">Membrane</location>
        <topology evidence="1">Multi-pass membrane protein</topology>
    </subcellularLocation>
</comment>
<evidence type="ECO:0000313" key="6">
    <source>
        <dbReference type="EMBL" id="ORC36655.1"/>
    </source>
</evidence>
<dbReference type="STRING" id="1963862.B4O97_06205"/>
<evidence type="ECO:0000256" key="5">
    <source>
        <dbReference type="SAM" id="Phobius"/>
    </source>
</evidence>
<dbReference type="PANTHER" id="PTHR33514">
    <property type="entry name" value="PROTEIN ABCI12, CHLOROPLASTIC"/>
    <property type="match status" value="1"/>
</dbReference>
<keyword evidence="4 5" id="KW-0472">Membrane</keyword>
<protein>
    <recommendedName>
        <fullName evidence="8">Energy-coupling factor transporter transmembrane protein EcfT</fullName>
    </recommendedName>
</protein>
<dbReference type="CDD" id="cd16914">
    <property type="entry name" value="EcfT"/>
    <property type="match status" value="1"/>
</dbReference>
<dbReference type="InterPro" id="IPR003339">
    <property type="entry name" value="ABC/ECF_trnsptr_transmembrane"/>
</dbReference>
<sequence>MSFPLTPGKSLLHRYDPRLKLVVLLAAAMGVHRASVAELSVMALGLSIALPVFLSPRRIALRQICSAFRFALVLLILSIAAAGASSFSILLAFSTRLYTWVVLGFLYIGTTSVSQIRGTFYALSRWIPGFPAASFALMISITLSFLPRFDRALTSGREALASRGGVPWYRPVRKIKAISIPLLLRTVRQSVQLSEALYARGFHENRSFPLGKIPRLQLLVTAAIIATHLWFTVFFRIP</sequence>
<evidence type="ECO:0000256" key="1">
    <source>
        <dbReference type="ARBA" id="ARBA00004141"/>
    </source>
</evidence>
<gene>
    <name evidence="6" type="ORF">B4O97_06205</name>
</gene>
<proteinExistence type="predicted"/>
<keyword evidence="7" id="KW-1185">Reference proteome</keyword>
<evidence type="ECO:0000313" key="7">
    <source>
        <dbReference type="Proteomes" id="UP000192343"/>
    </source>
</evidence>
<dbReference type="PANTHER" id="PTHR33514:SF13">
    <property type="entry name" value="PROTEIN ABCI12, CHLOROPLASTIC"/>
    <property type="match status" value="1"/>
</dbReference>
<accession>A0A1Y1S0G5</accession>
<keyword evidence="2 5" id="KW-0812">Transmembrane</keyword>
<keyword evidence="3 5" id="KW-1133">Transmembrane helix</keyword>
<dbReference type="Pfam" id="PF02361">
    <property type="entry name" value="CbiQ"/>
    <property type="match status" value="1"/>
</dbReference>
<dbReference type="RefSeq" id="WP_083049246.1">
    <property type="nucleotide sequence ID" value="NZ_MWQY01000005.1"/>
</dbReference>
<evidence type="ECO:0008006" key="8">
    <source>
        <dbReference type="Google" id="ProtNLM"/>
    </source>
</evidence>
<feature type="transmembrane region" description="Helical" evidence="5">
    <location>
        <begin position="216"/>
        <end position="237"/>
    </location>
</feature>
<comment type="caution">
    <text evidence="6">The sequence shown here is derived from an EMBL/GenBank/DDBJ whole genome shotgun (WGS) entry which is preliminary data.</text>
</comment>